<feature type="compositionally biased region" description="Basic residues" evidence="2">
    <location>
        <begin position="758"/>
        <end position="773"/>
    </location>
</feature>
<feature type="domain" description="SWIM-type" evidence="3">
    <location>
        <begin position="525"/>
        <end position="564"/>
    </location>
</feature>
<feature type="region of interest" description="Disordered" evidence="2">
    <location>
        <begin position="645"/>
        <end position="696"/>
    </location>
</feature>
<feature type="region of interest" description="Disordered" evidence="2">
    <location>
        <begin position="737"/>
        <end position="778"/>
    </location>
</feature>
<keyword evidence="5" id="KW-1185">Reference proteome</keyword>
<gene>
    <name evidence="4" type="ORF">AWC38_SpisGene13703</name>
</gene>
<dbReference type="GO" id="GO:0008270">
    <property type="term" value="F:zinc ion binding"/>
    <property type="evidence" value="ECO:0007669"/>
    <property type="project" value="UniProtKB-KW"/>
</dbReference>
<evidence type="ECO:0000313" key="4">
    <source>
        <dbReference type="EMBL" id="PFX21787.1"/>
    </source>
</evidence>
<organism evidence="4 5">
    <name type="scientific">Stylophora pistillata</name>
    <name type="common">Smooth cauliflower coral</name>
    <dbReference type="NCBI Taxonomy" id="50429"/>
    <lineage>
        <taxon>Eukaryota</taxon>
        <taxon>Metazoa</taxon>
        <taxon>Cnidaria</taxon>
        <taxon>Anthozoa</taxon>
        <taxon>Hexacorallia</taxon>
        <taxon>Scleractinia</taxon>
        <taxon>Astrocoeniina</taxon>
        <taxon>Pocilloporidae</taxon>
        <taxon>Stylophora</taxon>
    </lineage>
</organism>
<evidence type="ECO:0000256" key="1">
    <source>
        <dbReference type="PROSITE-ProRule" id="PRU00325"/>
    </source>
</evidence>
<dbReference type="AlphaFoldDB" id="A0A2B4RZM7"/>
<dbReference type="EMBL" id="LSMT01000262">
    <property type="protein sequence ID" value="PFX21787.1"/>
    <property type="molecule type" value="Genomic_DNA"/>
</dbReference>
<feature type="compositionally biased region" description="Basic and acidic residues" evidence="2">
    <location>
        <begin position="645"/>
        <end position="679"/>
    </location>
</feature>
<protein>
    <recommendedName>
        <fullName evidence="3">SWIM-type domain-containing protein</fullName>
    </recommendedName>
</protein>
<dbReference type="Pfam" id="PF04434">
    <property type="entry name" value="SWIM"/>
    <property type="match status" value="1"/>
</dbReference>
<proteinExistence type="predicted"/>
<dbReference type="Proteomes" id="UP000225706">
    <property type="component" value="Unassembled WGS sequence"/>
</dbReference>
<dbReference type="InterPro" id="IPR007527">
    <property type="entry name" value="Znf_SWIM"/>
</dbReference>
<evidence type="ECO:0000313" key="5">
    <source>
        <dbReference type="Proteomes" id="UP000225706"/>
    </source>
</evidence>
<keyword evidence="1" id="KW-0863">Zinc-finger</keyword>
<dbReference type="OrthoDB" id="6143546at2759"/>
<comment type="caution">
    <text evidence="4">The sequence shown here is derived from an EMBL/GenBank/DDBJ whole genome shotgun (WGS) entry which is preliminary data.</text>
</comment>
<sequence length="786" mass="88839">MADMDDDFDAILETLENEEELQQHFVEAVDSGKALFFKHHFSKTHKKINPAELFEANPFLSLRAVILKVVNTLNQDDHLFEFQVGQCDIRMINFHVAPSSGPFICQWAREWELVHQFELPSIKLSERGVEQWFQNTTEPPSEEEGFNMINKVDVQLICDTPYKFVVPALFFQWEGLFQCQEDQTGFHKAVANVVKKWRHNNLCGRVIILKLGEEQTSEGKKTCEWPNKMKQLIGELVIQVNVPIFLVHWCSYLWQFSRPPNPGLFAWLQRLHDIDLSNKATFYIHSSDDHSKAAAAAGVKCIKANKLLQNPSMIDTVHCRVAARVPECVSKARLLWFGSRDRPEACIPLFQEAVTSHDRTSENRESSHCITVTNKSYTHGVCFQDFVSLERFNLQYQQAAIPTEPVSGDIFNYKGCPVEVSTLTTEKQRGDENTMCFSGSPGAAVVLHESPVRSKFDERKPPDTICPTVVVGSLTTEKIESHAFSPGHFRRGKGCTSLIRNVMSKTMEDGVHFSAKCIGSQDQLYDVSVVLNEKDLVRASCTCADPASKQGRCKHGVALLLRCKKEKNINATDDRCPPSIVDDVTMRSAKSASTCEDPVKRTKSEDTLSAKRCKRLKEKKKLETTMYFLSAEELLQTAQEILHENSHLKKPEKTECSRRQSRECTSEQRNSKLSSHEGDQPYQGISRRENLNSSVSSDSFINKTTLKERYEDVQSGCADNGLKKKIIPESVIMGTLESQSKETSSDVTEPPIRTKACGLKKGKAQNASTHRKKESQTRTSILDEFI</sequence>
<accession>A0A2B4RZM7</accession>
<evidence type="ECO:0000256" key="2">
    <source>
        <dbReference type="SAM" id="MobiDB-lite"/>
    </source>
</evidence>
<evidence type="ECO:0000259" key="3">
    <source>
        <dbReference type="PROSITE" id="PS50966"/>
    </source>
</evidence>
<reference evidence="5" key="1">
    <citation type="journal article" date="2017" name="bioRxiv">
        <title>Comparative analysis of the genomes of Stylophora pistillata and Acropora digitifera provides evidence for extensive differences between species of corals.</title>
        <authorList>
            <person name="Voolstra C.R."/>
            <person name="Li Y."/>
            <person name="Liew Y.J."/>
            <person name="Baumgarten S."/>
            <person name="Zoccola D."/>
            <person name="Flot J.-F."/>
            <person name="Tambutte S."/>
            <person name="Allemand D."/>
            <person name="Aranda M."/>
        </authorList>
    </citation>
    <scope>NUCLEOTIDE SEQUENCE [LARGE SCALE GENOMIC DNA]</scope>
</reference>
<name>A0A2B4RZM7_STYPI</name>
<keyword evidence="1" id="KW-0862">Zinc</keyword>
<keyword evidence="1" id="KW-0479">Metal-binding</keyword>
<dbReference type="PROSITE" id="PS50966">
    <property type="entry name" value="ZF_SWIM"/>
    <property type="match status" value="1"/>
</dbReference>